<sequence>MIEFKFKISKSIILNLFRRLIIIDANIINSVLSAVKNTFQIIAKKELKVDKPKLVQEIQKDYDVVTNIGFTGVLEGNIIYSFSEKEAINLVNEMMQGIMNINELDDMAISAIGEFGNMISGAIATHLEQYGYLIKVTPPSVMRGKIVKVNVRGTILLFPLYVSGNNEMDLYFVYKETR</sequence>
<dbReference type="CDD" id="cd17906">
    <property type="entry name" value="CheX"/>
    <property type="match status" value="1"/>
</dbReference>
<organism evidence="3 4">
    <name type="scientific">Defluviitoga tunisiensis</name>
    <dbReference type="NCBI Taxonomy" id="1006576"/>
    <lineage>
        <taxon>Bacteria</taxon>
        <taxon>Thermotogati</taxon>
        <taxon>Thermotogota</taxon>
        <taxon>Thermotogae</taxon>
        <taxon>Petrotogales</taxon>
        <taxon>Petrotogaceae</taxon>
        <taxon>Defluviitoga</taxon>
    </lineage>
</organism>
<keyword evidence="4" id="KW-1185">Reference proteome</keyword>
<evidence type="ECO:0000313" key="3">
    <source>
        <dbReference type="EMBL" id="CEP77341.1"/>
    </source>
</evidence>
<proteinExistence type="predicted"/>
<dbReference type="Pfam" id="PF13690">
    <property type="entry name" value="CheX"/>
    <property type="match status" value="1"/>
</dbReference>
<evidence type="ECO:0000313" key="4">
    <source>
        <dbReference type="Proteomes" id="UP000032809"/>
    </source>
</evidence>
<protein>
    <submittedName>
        <fullName evidence="3">CheC domain-containing protein</fullName>
    </submittedName>
</protein>
<gene>
    <name evidence="3" type="ORF">DTL3_0004</name>
</gene>
<dbReference type="AlphaFoldDB" id="A0A0C7NH96"/>
<dbReference type="InterPro" id="IPR038756">
    <property type="entry name" value="CheX-like"/>
</dbReference>
<accession>A0A0C7NH96</accession>
<dbReference type="Gene3D" id="3.40.1550.10">
    <property type="entry name" value="CheC-like"/>
    <property type="match status" value="1"/>
</dbReference>
<dbReference type="PATRIC" id="fig|1006576.9.peg.4"/>
<dbReference type="EMBL" id="LN824141">
    <property type="protein sequence ID" value="CEP77341.1"/>
    <property type="molecule type" value="Genomic_DNA"/>
</dbReference>
<feature type="domain" description="Chemotaxis phosphatase CheX-like" evidence="2">
    <location>
        <begin position="64"/>
        <end position="152"/>
    </location>
</feature>
<keyword evidence="1" id="KW-0145">Chemotaxis</keyword>
<evidence type="ECO:0000259" key="2">
    <source>
        <dbReference type="Pfam" id="PF13690"/>
    </source>
</evidence>
<dbReference type="KEGG" id="dtn:DTL3_0004"/>
<dbReference type="InterPro" id="IPR028976">
    <property type="entry name" value="CheC-like_sf"/>
</dbReference>
<dbReference type="PANTHER" id="PTHR39452">
    <property type="entry name" value="CHEY-P PHOSPHATASE CHEX"/>
    <property type="match status" value="1"/>
</dbReference>
<dbReference type="GO" id="GO:0006935">
    <property type="term" value="P:chemotaxis"/>
    <property type="evidence" value="ECO:0007669"/>
    <property type="project" value="UniProtKB-KW"/>
</dbReference>
<dbReference type="PANTHER" id="PTHR39452:SF1">
    <property type="entry name" value="CHEY-P PHOSPHATASE CHEX"/>
    <property type="match status" value="1"/>
</dbReference>
<evidence type="ECO:0000256" key="1">
    <source>
        <dbReference type="ARBA" id="ARBA00022500"/>
    </source>
</evidence>
<dbReference type="Proteomes" id="UP000032809">
    <property type="component" value="Chromosome I"/>
</dbReference>
<dbReference type="SUPFAM" id="SSF103039">
    <property type="entry name" value="CheC-like"/>
    <property type="match status" value="1"/>
</dbReference>
<name>A0A0C7NH96_DEFTU</name>
<dbReference type="InterPro" id="IPR028051">
    <property type="entry name" value="CheX-like_dom"/>
</dbReference>
<dbReference type="HOGENOM" id="CLU_116290_1_1_0"/>
<reference evidence="4" key="1">
    <citation type="submission" date="2014-11" db="EMBL/GenBank/DDBJ databases">
        <authorList>
            <person name="Wibberg D."/>
        </authorList>
    </citation>
    <scope>NUCLEOTIDE SEQUENCE [LARGE SCALE GENOMIC DNA]</scope>
    <source>
        <strain evidence="4">L3</strain>
    </source>
</reference>
<dbReference type="STRING" id="1006576.DTL3_0004"/>